<dbReference type="GO" id="GO:0008422">
    <property type="term" value="F:beta-glucosidase activity"/>
    <property type="evidence" value="ECO:0007669"/>
    <property type="project" value="UniProtKB-EC"/>
</dbReference>
<keyword evidence="8" id="KW-0378">Hydrolase</keyword>
<dbReference type="EC" id="3.2.1.21" evidence="5"/>
<dbReference type="SUPFAM" id="SSF51445">
    <property type="entry name" value="(Trans)glycosidases"/>
    <property type="match status" value="1"/>
</dbReference>
<evidence type="ECO:0000256" key="16">
    <source>
        <dbReference type="ARBA" id="ARBA00041601"/>
    </source>
</evidence>
<protein>
    <recommendedName>
        <fullName evidence="14">Probable beta-glucosidase G</fullName>
        <ecNumber evidence="5">3.2.1.21</ecNumber>
    </recommendedName>
    <alternativeName>
        <fullName evidence="15">Beta-D-glucoside glucohydrolase G</fullName>
    </alternativeName>
    <alternativeName>
        <fullName evidence="16">Cellobiase G</fullName>
    </alternativeName>
    <alternativeName>
        <fullName evidence="17">Gentiobiase G</fullName>
    </alternativeName>
</protein>
<dbReference type="FunFam" id="3.20.20.300:FF:000002">
    <property type="entry name" value="Probable beta-glucosidase"/>
    <property type="match status" value="1"/>
</dbReference>
<evidence type="ECO:0000256" key="4">
    <source>
        <dbReference type="ARBA" id="ARBA00005336"/>
    </source>
</evidence>
<evidence type="ECO:0000256" key="2">
    <source>
        <dbReference type="ARBA" id="ARBA00004613"/>
    </source>
</evidence>
<evidence type="ECO:0000313" key="20">
    <source>
        <dbReference type="EMBL" id="CDI54762.1"/>
    </source>
</evidence>
<keyword evidence="10" id="KW-0119">Carbohydrate metabolism</keyword>
<dbReference type="Pfam" id="PF14310">
    <property type="entry name" value="Fn3-like"/>
    <property type="match status" value="1"/>
</dbReference>
<feature type="domain" description="Fibronectin type III-like" evidence="19">
    <location>
        <begin position="716"/>
        <end position="792"/>
    </location>
</feature>
<feature type="chain" id="PRO_5001722937" description="Probable beta-glucosidase G" evidence="18">
    <location>
        <begin position="28"/>
        <end position="805"/>
    </location>
</feature>
<comment type="similarity">
    <text evidence="4">Belongs to the glycosyl hydrolase 3 family.</text>
</comment>
<dbReference type="SUPFAM" id="SSF52279">
    <property type="entry name" value="Beta-D-glucan exohydrolase, C-terminal domain"/>
    <property type="match status" value="1"/>
</dbReference>
<name>A0A077R715_9BASI</name>
<sequence>MRGIYSINSTIFAAVLALVATLGASTAAPSALYYGSNDIFARENGAHSYTGPYTSGGAAWANGFAKAKTLLDQMTVEEKINITTGYTGKCVGFTGEAPRVGLNALCLQDGPAGVRPARRVSQFPAGVTTAATWDRDLIAQRAGAIAEEFRDKGVNIWLGPVTGGPLGRAPRGGRNWEGWSPDEYLSGEASYLTVKHAQDKGVVTCAKHYIAYEQETFRNPYNSSEPYAIFPPLKQDPIDSIIDDRTTHELYMWSFAEAVRAGTGAIMCSYNEVNGSHACSDSYSLNYLLKEELNFQGSVISDWGGTWSNEESALGGLDVSMPGTAYNGQFGDFYGKSLLALVQNGYVPEARLDDMVLRILAPAFELQDESYPQPSFDVRDLGLPTNNVRGNHHEIIHQIGVDSITLVKNNNADGRGLPLKSLEEIQTIGVIGQDAGDNLQGATSCGEVGSCNIDAFNGTLTMGGGSGWAFPPYVITPAAAIQEYVRAVGPDVNIHLDNWDLEGAKARANSSEAALVFANAFATEGEDRQNLTLWGNADKLIKTVAENNNNTIVILHTTGQVDVEEWINHPNVTAVVFAYLPGQEGGASLPKMLWGETNPSGKLPFTVAKQESDYPPNTVVSDPVLKPKAYFNEKLLVDYKWFDFYNITPRFAFGHGLSFTTFKYSDSVSVSSTPRKDNTTVQPTKEKLVNSNAGLYDNVLTLETEVTNSGNMTGSEVVQLYVTFPDSANSHDSPQPIKTLRGFEKLKDIKAGETRKATFELRNKDIAVWSTLEQGWKIPEGNELTFSIGSSSRVIHSKTTWTYQS</sequence>
<evidence type="ECO:0000256" key="15">
    <source>
        <dbReference type="ARBA" id="ARBA00041276"/>
    </source>
</evidence>
<keyword evidence="9" id="KW-0325">Glycoprotein</keyword>
<keyword evidence="6" id="KW-0964">Secreted</keyword>
<dbReference type="PANTHER" id="PTHR42715:SF12">
    <property type="entry name" value="BETA-GLUCOSIDASE G-RELATED"/>
    <property type="match status" value="1"/>
</dbReference>
<keyword evidence="7 18" id="KW-0732">Signal</keyword>
<evidence type="ECO:0000256" key="8">
    <source>
        <dbReference type="ARBA" id="ARBA00022801"/>
    </source>
</evidence>
<evidence type="ECO:0000259" key="19">
    <source>
        <dbReference type="SMART" id="SM01217"/>
    </source>
</evidence>
<keyword evidence="11" id="KW-0326">Glycosidase</keyword>
<organism evidence="20">
    <name type="scientific">Melanopsichium pennsylvanicum 4</name>
    <dbReference type="NCBI Taxonomy" id="1398559"/>
    <lineage>
        <taxon>Eukaryota</taxon>
        <taxon>Fungi</taxon>
        <taxon>Dikarya</taxon>
        <taxon>Basidiomycota</taxon>
        <taxon>Ustilaginomycotina</taxon>
        <taxon>Ustilaginomycetes</taxon>
        <taxon>Ustilaginales</taxon>
        <taxon>Ustilaginaceae</taxon>
        <taxon>Melanopsichium</taxon>
    </lineage>
</organism>
<dbReference type="Gene3D" id="3.20.20.300">
    <property type="entry name" value="Glycoside hydrolase, family 3, N-terminal domain"/>
    <property type="match status" value="1"/>
</dbReference>
<dbReference type="GO" id="GO:0005576">
    <property type="term" value="C:extracellular region"/>
    <property type="evidence" value="ECO:0007669"/>
    <property type="project" value="UniProtKB-SubCell"/>
</dbReference>
<proteinExistence type="inferred from homology"/>
<dbReference type="InterPro" id="IPR036881">
    <property type="entry name" value="Glyco_hydro_3_C_sf"/>
</dbReference>
<accession>A0A077R715</accession>
<dbReference type="Gene3D" id="3.40.50.1700">
    <property type="entry name" value="Glycoside hydrolase family 3 C-terminal domain"/>
    <property type="match status" value="1"/>
</dbReference>
<dbReference type="InterPro" id="IPR017853">
    <property type="entry name" value="GH"/>
</dbReference>
<dbReference type="Gene3D" id="2.60.40.10">
    <property type="entry name" value="Immunoglobulins"/>
    <property type="match status" value="1"/>
</dbReference>
<evidence type="ECO:0000256" key="11">
    <source>
        <dbReference type="ARBA" id="ARBA00023295"/>
    </source>
</evidence>
<evidence type="ECO:0000256" key="12">
    <source>
        <dbReference type="ARBA" id="ARBA00023326"/>
    </source>
</evidence>
<dbReference type="Pfam" id="PF00933">
    <property type="entry name" value="Glyco_hydro_3"/>
    <property type="match status" value="1"/>
</dbReference>
<dbReference type="InterPro" id="IPR002772">
    <property type="entry name" value="Glyco_hydro_3_C"/>
</dbReference>
<evidence type="ECO:0000256" key="5">
    <source>
        <dbReference type="ARBA" id="ARBA00012744"/>
    </source>
</evidence>
<comment type="function">
    <text evidence="13">Beta-glucosidases are one of a number of cellulolytic enzymes involved in the degradation of cellulosic biomass. Catalyzes the last step releasing glucose from the inhibitory cellobiose.</text>
</comment>
<evidence type="ECO:0000256" key="7">
    <source>
        <dbReference type="ARBA" id="ARBA00022729"/>
    </source>
</evidence>
<evidence type="ECO:0000256" key="6">
    <source>
        <dbReference type="ARBA" id="ARBA00022525"/>
    </source>
</evidence>
<evidence type="ECO:0000256" key="1">
    <source>
        <dbReference type="ARBA" id="ARBA00000448"/>
    </source>
</evidence>
<dbReference type="InterPro" id="IPR050288">
    <property type="entry name" value="Cellulose_deg_GH3"/>
</dbReference>
<dbReference type="GO" id="GO:0009251">
    <property type="term" value="P:glucan catabolic process"/>
    <property type="evidence" value="ECO:0007669"/>
    <property type="project" value="TreeGrafter"/>
</dbReference>
<dbReference type="PANTHER" id="PTHR42715">
    <property type="entry name" value="BETA-GLUCOSIDASE"/>
    <property type="match status" value="1"/>
</dbReference>
<dbReference type="InterPro" id="IPR001764">
    <property type="entry name" value="Glyco_hydro_3_N"/>
</dbReference>
<evidence type="ECO:0000256" key="3">
    <source>
        <dbReference type="ARBA" id="ARBA00004987"/>
    </source>
</evidence>
<evidence type="ECO:0000256" key="9">
    <source>
        <dbReference type="ARBA" id="ARBA00023180"/>
    </source>
</evidence>
<dbReference type="SMART" id="SM01217">
    <property type="entry name" value="Fn3_like"/>
    <property type="match status" value="1"/>
</dbReference>
<evidence type="ECO:0000256" key="18">
    <source>
        <dbReference type="SAM" id="SignalP"/>
    </source>
</evidence>
<dbReference type="InterPro" id="IPR026891">
    <property type="entry name" value="Fn3-like"/>
</dbReference>
<evidence type="ECO:0000256" key="13">
    <source>
        <dbReference type="ARBA" id="ARBA00024983"/>
    </source>
</evidence>
<dbReference type="InterPro" id="IPR013783">
    <property type="entry name" value="Ig-like_fold"/>
</dbReference>
<comment type="pathway">
    <text evidence="3">Glycan metabolism; cellulose degradation.</text>
</comment>
<comment type="catalytic activity">
    <reaction evidence="1">
        <text>Hydrolysis of terminal, non-reducing beta-D-glucosyl residues with release of beta-D-glucose.</text>
        <dbReference type="EC" id="3.2.1.21"/>
    </reaction>
</comment>
<feature type="signal peptide" evidence="18">
    <location>
        <begin position="1"/>
        <end position="27"/>
    </location>
</feature>
<evidence type="ECO:0000256" key="14">
    <source>
        <dbReference type="ARBA" id="ARBA00039579"/>
    </source>
</evidence>
<reference evidence="20" key="1">
    <citation type="journal article" date="2014" name="Genome Biol. Evol.">
        <title>Gene Loss Rather Than Gene Gain Is Associated with a Host Jump from Monocots to Dicots in the Smut Fungus Melanopsichium pennsylvanicum.</title>
        <authorList>
            <person name="Sharma R."/>
            <person name="Mishra B."/>
            <person name="Runge F."/>
            <person name="Thines M."/>
        </authorList>
    </citation>
    <scope>NUCLEOTIDE SEQUENCE</scope>
    <source>
        <strain evidence="20">4</strain>
    </source>
</reference>
<keyword evidence="12" id="KW-0624">Polysaccharide degradation</keyword>
<dbReference type="InterPro" id="IPR036962">
    <property type="entry name" value="Glyco_hydro_3_N_sf"/>
</dbReference>
<dbReference type="PRINTS" id="PR00133">
    <property type="entry name" value="GLHYDRLASE3"/>
</dbReference>
<evidence type="ECO:0000256" key="10">
    <source>
        <dbReference type="ARBA" id="ARBA00023277"/>
    </source>
</evidence>
<comment type="subcellular location">
    <subcellularLocation>
        <location evidence="2">Secreted</location>
    </subcellularLocation>
</comment>
<evidence type="ECO:0000256" key="17">
    <source>
        <dbReference type="ARBA" id="ARBA00041808"/>
    </source>
</evidence>
<dbReference type="EMBL" id="HG529627">
    <property type="protein sequence ID" value="CDI54762.1"/>
    <property type="molecule type" value="Genomic_DNA"/>
</dbReference>
<dbReference type="AlphaFoldDB" id="A0A077R715"/>
<dbReference type="Pfam" id="PF01915">
    <property type="entry name" value="Glyco_hydro_3_C"/>
    <property type="match status" value="1"/>
</dbReference>